<protein>
    <recommendedName>
        <fullName evidence="1">Copper chaperone CopZ</fullName>
    </recommendedName>
</protein>
<dbReference type="Gene3D" id="3.30.70.100">
    <property type="match status" value="1"/>
</dbReference>
<dbReference type="SUPFAM" id="SSF55008">
    <property type="entry name" value="HMA, heavy metal-associated domain"/>
    <property type="match status" value="1"/>
</dbReference>
<gene>
    <name evidence="4" type="ORF">FNV44_01705</name>
</gene>
<dbReference type="NCBIfam" id="TIGR00003">
    <property type="entry name" value="copper ion binding protein"/>
    <property type="match status" value="1"/>
</dbReference>
<comment type="caution">
    <text evidence="4">The sequence shown here is derived from an EMBL/GenBank/DDBJ whole genome shotgun (WGS) entry which is preliminary data.</text>
</comment>
<dbReference type="PANTHER" id="PTHR46594">
    <property type="entry name" value="P-TYPE CATION-TRANSPORTING ATPASE"/>
    <property type="match status" value="1"/>
</dbReference>
<dbReference type="GeneID" id="41338939"/>
<dbReference type="Proteomes" id="UP000315938">
    <property type="component" value="Unassembled WGS sequence"/>
</dbReference>
<dbReference type="Pfam" id="PF00403">
    <property type="entry name" value="HMA"/>
    <property type="match status" value="1"/>
</dbReference>
<feature type="domain" description="HMA" evidence="3">
    <location>
        <begin position="2"/>
        <end position="68"/>
    </location>
</feature>
<evidence type="ECO:0000313" key="5">
    <source>
        <dbReference type="Proteomes" id="UP000315938"/>
    </source>
</evidence>
<name>A0A553IHU8_ACHLA</name>
<dbReference type="RefSeq" id="WP_012242727.1">
    <property type="nucleotide sequence ID" value="NZ_JACAOE010000001.1"/>
</dbReference>
<organism evidence="4 5">
    <name type="scientific">Acholeplasma laidlawii</name>
    <dbReference type="NCBI Taxonomy" id="2148"/>
    <lineage>
        <taxon>Bacteria</taxon>
        <taxon>Bacillati</taxon>
        <taxon>Mycoplasmatota</taxon>
        <taxon>Mollicutes</taxon>
        <taxon>Acholeplasmatales</taxon>
        <taxon>Acholeplasmataceae</taxon>
        <taxon>Acholeplasma</taxon>
    </lineage>
</organism>
<proteinExistence type="predicted"/>
<reference evidence="4 5" key="1">
    <citation type="submission" date="2019-07" db="EMBL/GenBank/DDBJ databases">
        <title>Genome sequence of Acholeplasma laidlawii strain with increased resistance to erythromycin.</title>
        <authorList>
            <person name="Medvedeva E.S."/>
            <person name="Baranova N.B."/>
            <person name="Siniagina M.N."/>
            <person name="Mouzykantov A."/>
            <person name="Chernova O.A."/>
            <person name="Chernov V.M."/>
        </authorList>
    </citation>
    <scope>NUCLEOTIDE SEQUENCE [LARGE SCALE GENOMIC DNA]</scope>
    <source>
        <strain evidence="4 5">PG8REry</strain>
    </source>
</reference>
<dbReference type="FunFam" id="3.30.70.100:FF:000005">
    <property type="entry name" value="Copper-exporting P-type ATPase A"/>
    <property type="match status" value="1"/>
</dbReference>
<dbReference type="CDD" id="cd00371">
    <property type="entry name" value="HMA"/>
    <property type="match status" value="1"/>
</dbReference>
<sequence>MKHENLSVKGMTCASCVASVEKATAKLDGITNVNVNLTTEKLTFDYDMDKVSIEDVKKAVKAVGYEVLTETETADEHQLRKEQENITYF</sequence>
<accession>A0A553IHU8</accession>
<dbReference type="AlphaFoldDB" id="A0A553IHU8"/>
<evidence type="ECO:0000313" key="4">
    <source>
        <dbReference type="EMBL" id="TRX99779.1"/>
    </source>
</evidence>
<dbReference type="OMA" id="GYSIACH"/>
<evidence type="ECO:0000259" key="3">
    <source>
        <dbReference type="PROSITE" id="PS50846"/>
    </source>
</evidence>
<dbReference type="InterPro" id="IPR006122">
    <property type="entry name" value="HMA_Cu_ion-bd"/>
</dbReference>
<keyword evidence="2" id="KW-0479">Metal-binding</keyword>
<dbReference type="PANTHER" id="PTHR46594:SF4">
    <property type="entry name" value="P-TYPE CATION-TRANSPORTING ATPASE"/>
    <property type="match status" value="1"/>
</dbReference>
<dbReference type="InterPro" id="IPR036163">
    <property type="entry name" value="HMA_dom_sf"/>
</dbReference>
<dbReference type="PROSITE" id="PS50846">
    <property type="entry name" value="HMA_2"/>
    <property type="match status" value="1"/>
</dbReference>
<dbReference type="GO" id="GO:0005507">
    <property type="term" value="F:copper ion binding"/>
    <property type="evidence" value="ECO:0007669"/>
    <property type="project" value="InterPro"/>
</dbReference>
<evidence type="ECO:0000256" key="1">
    <source>
        <dbReference type="ARBA" id="ARBA00015313"/>
    </source>
</evidence>
<dbReference type="EMBL" id="VKID01000001">
    <property type="protein sequence ID" value="TRX99779.1"/>
    <property type="molecule type" value="Genomic_DNA"/>
</dbReference>
<dbReference type="InterPro" id="IPR006121">
    <property type="entry name" value="HMA_dom"/>
</dbReference>
<evidence type="ECO:0000256" key="2">
    <source>
        <dbReference type="ARBA" id="ARBA00022723"/>
    </source>
</evidence>